<accession>A0A9Q3C851</accession>
<keyword evidence="2" id="KW-1185">Reference proteome</keyword>
<dbReference type="OrthoDB" id="2505488at2759"/>
<sequence length="133" mass="15161">MSFIPESEIVTLRGAKPGKKKISNGIINLKDFYIEYVQALLAKLGLKQWAPDLNDARNTLYNEACCISAIQTFCHLVSEGAYEYMNINAEFLNILNLLEATYNHYFHYYIGQKFKKEEKESGKNQKDAGRGAI</sequence>
<proteinExistence type="predicted"/>
<name>A0A9Q3C851_9BASI</name>
<dbReference type="Proteomes" id="UP000765509">
    <property type="component" value="Unassembled WGS sequence"/>
</dbReference>
<evidence type="ECO:0000313" key="1">
    <source>
        <dbReference type="EMBL" id="MBW0480299.1"/>
    </source>
</evidence>
<dbReference type="EMBL" id="AVOT02005912">
    <property type="protein sequence ID" value="MBW0480299.1"/>
    <property type="molecule type" value="Genomic_DNA"/>
</dbReference>
<protein>
    <submittedName>
        <fullName evidence="1">Uncharacterized protein</fullName>
    </submittedName>
</protein>
<gene>
    <name evidence="1" type="ORF">O181_020014</name>
</gene>
<dbReference type="AlphaFoldDB" id="A0A9Q3C851"/>
<evidence type="ECO:0000313" key="2">
    <source>
        <dbReference type="Proteomes" id="UP000765509"/>
    </source>
</evidence>
<comment type="caution">
    <text evidence="1">The sequence shown here is derived from an EMBL/GenBank/DDBJ whole genome shotgun (WGS) entry which is preliminary data.</text>
</comment>
<reference evidence="1" key="1">
    <citation type="submission" date="2021-03" db="EMBL/GenBank/DDBJ databases">
        <title>Draft genome sequence of rust myrtle Austropuccinia psidii MF-1, a brazilian biotype.</title>
        <authorList>
            <person name="Quecine M.C."/>
            <person name="Pachon D.M.R."/>
            <person name="Bonatelli M.L."/>
            <person name="Correr F.H."/>
            <person name="Franceschini L.M."/>
            <person name="Leite T.F."/>
            <person name="Margarido G.R.A."/>
            <person name="Almeida C.A."/>
            <person name="Ferrarezi J.A."/>
            <person name="Labate C.A."/>
        </authorList>
    </citation>
    <scope>NUCLEOTIDE SEQUENCE</scope>
    <source>
        <strain evidence="1">MF-1</strain>
    </source>
</reference>
<organism evidence="1 2">
    <name type="scientific">Austropuccinia psidii MF-1</name>
    <dbReference type="NCBI Taxonomy" id="1389203"/>
    <lineage>
        <taxon>Eukaryota</taxon>
        <taxon>Fungi</taxon>
        <taxon>Dikarya</taxon>
        <taxon>Basidiomycota</taxon>
        <taxon>Pucciniomycotina</taxon>
        <taxon>Pucciniomycetes</taxon>
        <taxon>Pucciniales</taxon>
        <taxon>Sphaerophragmiaceae</taxon>
        <taxon>Austropuccinia</taxon>
    </lineage>
</organism>